<proteinExistence type="predicted"/>
<dbReference type="EMBL" id="JAOYFB010000004">
    <property type="protein sequence ID" value="KAK4013190.1"/>
    <property type="molecule type" value="Genomic_DNA"/>
</dbReference>
<accession>A0ABQ9ZJT2</accession>
<sequence>MEEPSVFTAMSRGISALFPLDCKRRDPHRRGRTDISRTVVQHVLCEGKRIPAVIDTVAIVSVCSPGLVNHLGLRVRTWQANQLVAIYGKEIKPGGAATLEVSDGETNVKGEVLVLEGDIDLLLEKDFLEKLGTRMKIGSLPEFFNGNLPIGTLVEEKREERAKLLLELGQGIPVQTMVVVGIKPLDMD</sequence>
<organism evidence="1 2">
    <name type="scientific">Daphnia magna</name>
    <dbReference type="NCBI Taxonomy" id="35525"/>
    <lineage>
        <taxon>Eukaryota</taxon>
        <taxon>Metazoa</taxon>
        <taxon>Ecdysozoa</taxon>
        <taxon>Arthropoda</taxon>
        <taxon>Crustacea</taxon>
        <taxon>Branchiopoda</taxon>
        <taxon>Diplostraca</taxon>
        <taxon>Cladocera</taxon>
        <taxon>Anomopoda</taxon>
        <taxon>Daphniidae</taxon>
        <taxon>Daphnia</taxon>
    </lineage>
</organism>
<comment type="caution">
    <text evidence="1">The sequence shown here is derived from an EMBL/GenBank/DDBJ whole genome shotgun (WGS) entry which is preliminary data.</text>
</comment>
<name>A0ABQ9ZJT2_9CRUS</name>
<gene>
    <name evidence="1" type="ORF">OUZ56_025424</name>
</gene>
<evidence type="ECO:0000313" key="1">
    <source>
        <dbReference type="EMBL" id="KAK4013190.1"/>
    </source>
</evidence>
<evidence type="ECO:0000313" key="2">
    <source>
        <dbReference type="Proteomes" id="UP001234178"/>
    </source>
</evidence>
<reference evidence="1 2" key="1">
    <citation type="journal article" date="2023" name="Nucleic Acids Res.">
        <title>The hologenome of Daphnia magna reveals possible DNA methylation and microbiome-mediated evolution of the host genome.</title>
        <authorList>
            <person name="Chaturvedi A."/>
            <person name="Li X."/>
            <person name="Dhandapani V."/>
            <person name="Marshall H."/>
            <person name="Kissane S."/>
            <person name="Cuenca-Cambronero M."/>
            <person name="Asole G."/>
            <person name="Calvet F."/>
            <person name="Ruiz-Romero M."/>
            <person name="Marangio P."/>
            <person name="Guigo R."/>
            <person name="Rago D."/>
            <person name="Mirbahai L."/>
            <person name="Eastwood N."/>
            <person name="Colbourne J.K."/>
            <person name="Zhou J."/>
            <person name="Mallon E."/>
            <person name="Orsini L."/>
        </authorList>
    </citation>
    <scope>NUCLEOTIDE SEQUENCE [LARGE SCALE GENOMIC DNA]</scope>
    <source>
        <strain evidence="1">LRV0_1</strain>
    </source>
</reference>
<dbReference type="InterPro" id="IPR021109">
    <property type="entry name" value="Peptidase_aspartic_dom_sf"/>
</dbReference>
<dbReference type="Gene3D" id="2.40.70.10">
    <property type="entry name" value="Acid Proteases"/>
    <property type="match status" value="1"/>
</dbReference>
<dbReference type="Proteomes" id="UP001234178">
    <property type="component" value="Unassembled WGS sequence"/>
</dbReference>
<protein>
    <submittedName>
        <fullName evidence="1">Uncharacterized protein</fullName>
    </submittedName>
</protein>
<keyword evidence="2" id="KW-1185">Reference proteome</keyword>